<feature type="domain" description="CSN8/PSMD8/EIF3K" evidence="6">
    <location>
        <begin position="48"/>
        <end position="190"/>
    </location>
</feature>
<dbReference type="Pfam" id="PF10075">
    <property type="entry name" value="CSN8_PSD8_EIF3K"/>
    <property type="match status" value="1"/>
</dbReference>
<evidence type="ECO:0000256" key="3">
    <source>
        <dbReference type="ARBA" id="ARBA00022490"/>
    </source>
</evidence>
<dbReference type="Proteomes" id="UP000068243">
    <property type="component" value="Unassembled WGS sequence"/>
</dbReference>
<dbReference type="PANTHER" id="PTHR13339:SF0">
    <property type="entry name" value="COP9 SIGNALOSOME COMPLEX SUBUNIT 8"/>
    <property type="match status" value="1"/>
</dbReference>
<protein>
    <submittedName>
        <fullName evidence="7">COP9 signalosome subunit 8</fullName>
    </submittedName>
</protein>
<name>A0A100IM90_ASPNG</name>
<dbReference type="GO" id="GO:0010387">
    <property type="term" value="P:COP9 signalosome assembly"/>
    <property type="evidence" value="ECO:0007669"/>
    <property type="project" value="InterPro"/>
</dbReference>
<gene>
    <name evidence="7" type="ORF">ABL_06186</name>
</gene>
<dbReference type="VEuPathDB" id="FungiDB:ASPNIDRAFT2_1137286"/>
<dbReference type="PANTHER" id="PTHR13339">
    <property type="entry name" value="COP9 SIGNALOSOME COMPLEX SUBUNIT 8"/>
    <property type="match status" value="1"/>
</dbReference>
<dbReference type="GO" id="GO:0008180">
    <property type="term" value="C:COP9 signalosome"/>
    <property type="evidence" value="ECO:0007669"/>
    <property type="project" value="UniProtKB-KW"/>
</dbReference>
<evidence type="ECO:0000256" key="4">
    <source>
        <dbReference type="ARBA" id="ARBA00022790"/>
    </source>
</evidence>
<evidence type="ECO:0000313" key="7">
    <source>
        <dbReference type="EMBL" id="GAQ43525.1"/>
    </source>
</evidence>
<dbReference type="VEuPathDB" id="FungiDB:M747DRAFT_373642"/>
<reference evidence="8" key="1">
    <citation type="journal article" date="2016" name="Genome Announc.">
        <title>Draft genome sequence of Aspergillus niger strain An76.</title>
        <authorList>
            <person name="Gong W."/>
            <person name="Cheng Z."/>
            <person name="Zhang H."/>
            <person name="Liu L."/>
            <person name="Gao P."/>
            <person name="Wang L."/>
        </authorList>
    </citation>
    <scope>NUCLEOTIDE SEQUENCE [LARGE SCALE GENOMIC DNA]</scope>
    <source>
        <strain evidence="8">An76</strain>
    </source>
</reference>
<dbReference type="InterPro" id="IPR033205">
    <property type="entry name" value="COP9_CSN8"/>
</dbReference>
<dbReference type="EMBL" id="BCMY01000009">
    <property type="protein sequence ID" value="GAQ43525.1"/>
    <property type="molecule type" value="Genomic_DNA"/>
</dbReference>
<sequence length="217" mass="24837">MDLPPLTQEQLTAVVASAKSPTELYETLSNYESEACLLSMKKGNHTELLSLYYSTFFFSNLLVDKIPEARLSTQRVPQELLQNDSSLQNCLTLLRAVWQRKYEQVYKILRELPWPEALRPIVQSYESHFQEKTLKEVSRAYEAIRPAAAATYLGLDAAAAQQGDPTIMQKFIAYGWTWDQEKGLLHPKPIVDEVPQKDVRLYNELSQVMALIGNRRS</sequence>
<evidence type="ECO:0000256" key="1">
    <source>
        <dbReference type="ARBA" id="ARBA00004123"/>
    </source>
</evidence>
<proteinExistence type="predicted"/>
<comment type="caution">
    <text evidence="7">The sequence shown here is derived from an EMBL/GenBank/DDBJ whole genome shotgun (WGS) entry which is preliminary data.</text>
</comment>
<accession>A0A100IM90</accession>
<dbReference type="AlphaFoldDB" id="A0A100IM90"/>
<evidence type="ECO:0000259" key="6">
    <source>
        <dbReference type="Pfam" id="PF10075"/>
    </source>
</evidence>
<keyword evidence="4" id="KW-0736">Signalosome</keyword>
<dbReference type="InterPro" id="IPR033464">
    <property type="entry name" value="CSN8_PSD8_EIF3K"/>
</dbReference>
<organism evidence="7 8">
    <name type="scientific">Aspergillus niger</name>
    <dbReference type="NCBI Taxonomy" id="5061"/>
    <lineage>
        <taxon>Eukaryota</taxon>
        <taxon>Fungi</taxon>
        <taxon>Dikarya</taxon>
        <taxon>Ascomycota</taxon>
        <taxon>Pezizomycotina</taxon>
        <taxon>Eurotiomycetes</taxon>
        <taxon>Eurotiomycetidae</taxon>
        <taxon>Eurotiales</taxon>
        <taxon>Aspergillaceae</taxon>
        <taxon>Aspergillus</taxon>
        <taxon>Aspergillus subgen. Circumdati</taxon>
    </lineage>
</organism>
<evidence type="ECO:0000256" key="2">
    <source>
        <dbReference type="ARBA" id="ARBA00004496"/>
    </source>
</evidence>
<keyword evidence="3" id="KW-0963">Cytoplasm</keyword>
<dbReference type="OrthoDB" id="5351233at2759"/>
<dbReference type="VEuPathDB" id="FungiDB:An16g08560"/>
<comment type="subcellular location">
    <subcellularLocation>
        <location evidence="2">Cytoplasm</location>
    </subcellularLocation>
    <subcellularLocation>
        <location evidence="1">Nucleus</location>
    </subcellularLocation>
</comment>
<dbReference type="GO" id="GO:0005737">
    <property type="term" value="C:cytoplasm"/>
    <property type="evidence" value="ECO:0007669"/>
    <property type="project" value="UniProtKB-SubCell"/>
</dbReference>
<dbReference type="GO" id="GO:0000338">
    <property type="term" value="P:protein deneddylation"/>
    <property type="evidence" value="ECO:0007669"/>
    <property type="project" value="InterPro"/>
</dbReference>
<evidence type="ECO:0000313" key="8">
    <source>
        <dbReference type="Proteomes" id="UP000068243"/>
    </source>
</evidence>
<dbReference type="VEuPathDB" id="FungiDB:ATCC64974_66710"/>
<dbReference type="Gene3D" id="1.25.40.990">
    <property type="match status" value="1"/>
</dbReference>
<dbReference type="OMA" id="LRAVWQT"/>
<dbReference type="PaxDb" id="5061-CADANGAP00013072"/>
<keyword evidence="5" id="KW-0539">Nucleus</keyword>
<evidence type="ECO:0000256" key="5">
    <source>
        <dbReference type="ARBA" id="ARBA00023242"/>
    </source>
</evidence>